<accession>A0ACB8Y6Z3</accession>
<proteinExistence type="predicted"/>
<name>A0ACB8Y6Z3_ARCLA</name>
<evidence type="ECO:0000313" key="1">
    <source>
        <dbReference type="EMBL" id="KAI3681102.1"/>
    </source>
</evidence>
<organism evidence="1 2">
    <name type="scientific">Arctium lappa</name>
    <name type="common">Greater burdock</name>
    <name type="synonym">Lappa major</name>
    <dbReference type="NCBI Taxonomy" id="4217"/>
    <lineage>
        <taxon>Eukaryota</taxon>
        <taxon>Viridiplantae</taxon>
        <taxon>Streptophyta</taxon>
        <taxon>Embryophyta</taxon>
        <taxon>Tracheophyta</taxon>
        <taxon>Spermatophyta</taxon>
        <taxon>Magnoliopsida</taxon>
        <taxon>eudicotyledons</taxon>
        <taxon>Gunneridae</taxon>
        <taxon>Pentapetalae</taxon>
        <taxon>asterids</taxon>
        <taxon>campanulids</taxon>
        <taxon>Asterales</taxon>
        <taxon>Asteraceae</taxon>
        <taxon>Carduoideae</taxon>
        <taxon>Cardueae</taxon>
        <taxon>Arctiinae</taxon>
        <taxon>Arctium</taxon>
    </lineage>
</organism>
<sequence length="89" mass="9407">MGGTTSSQQQFTLEEDEEITMIAGTYEDTTVITSLTIGTSLDVTHGPFGTPGSKSFSLPVAKGKVIGFFVSYGDYLNTLGVIVQPACHN</sequence>
<comment type="caution">
    <text evidence="1">The sequence shown here is derived from an EMBL/GenBank/DDBJ whole genome shotgun (WGS) entry which is preliminary data.</text>
</comment>
<dbReference type="EMBL" id="CM042059">
    <property type="protein sequence ID" value="KAI3681102.1"/>
    <property type="molecule type" value="Genomic_DNA"/>
</dbReference>
<keyword evidence="2" id="KW-1185">Reference proteome</keyword>
<reference evidence="1 2" key="2">
    <citation type="journal article" date="2022" name="Mol. Ecol. Resour.">
        <title>The genomes of chicory, endive, great burdock and yacon provide insights into Asteraceae paleo-polyploidization history and plant inulin production.</title>
        <authorList>
            <person name="Fan W."/>
            <person name="Wang S."/>
            <person name="Wang H."/>
            <person name="Wang A."/>
            <person name="Jiang F."/>
            <person name="Liu H."/>
            <person name="Zhao H."/>
            <person name="Xu D."/>
            <person name="Zhang Y."/>
        </authorList>
    </citation>
    <scope>NUCLEOTIDE SEQUENCE [LARGE SCALE GENOMIC DNA]</scope>
    <source>
        <strain evidence="2">cv. Niubang</strain>
    </source>
</reference>
<reference evidence="2" key="1">
    <citation type="journal article" date="2022" name="Mol. Ecol. Resour.">
        <title>The genomes of chicory, endive, great burdock and yacon provide insights into Asteraceae palaeo-polyploidization history and plant inulin production.</title>
        <authorList>
            <person name="Fan W."/>
            <person name="Wang S."/>
            <person name="Wang H."/>
            <person name="Wang A."/>
            <person name="Jiang F."/>
            <person name="Liu H."/>
            <person name="Zhao H."/>
            <person name="Xu D."/>
            <person name="Zhang Y."/>
        </authorList>
    </citation>
    <scope>NUCLEOTIDE SEQUENCE [LARGE SCALE GENOMIC DNA]</scope>
    <source>
        <strain evidence="2">cv. Niubang</strain>
    </source>
</reference>
<dbReference type="Proteomes" id="UP001055879">
    <property type="component" value="Linkage Group LG13"/>
</dbReference>
<protein>
    <submittedName>
        <fullName evidence="1">Uncharacterized protein</fullName>
    </submittedName>
</protein>
<evidence type="ECO:0000313" key="2">
    <source>
        <dbReference type="Proteomes" id="UP001055879"/>
    </source>
</evidence>
<gene>
    <name evidence="1" type="ORF">L6452_35885</name>
</gene>